<sequence>MSMIFGMVEIPDVREMPPATTGDEGRVEEAADPESEAETDKEMLEVAEEASYEGLTETKEAMVDVVVHASLADTHLAAPSATVVPSEVTPGTEARDQIDALGTDAQTDGATA</sequence>
<dbReference type="Gramene" id="PGSC0003DMT400093209">
    <property type="protein sequence ID" value="PGSC0003DMT400093209"/>
    <property type="gene ID" value="PGSC0003DMG400042780"/>
</dbReference>
<evidence type="ECO:0008006" key="4">
    <source>
        <dbReference type="Google" id="ProtNLM"/>
    </source>
</evidence>
<dbReference type="AlphaFoldDB" id="M1DRG5"/>
<organism evidence="2 3">
    <name type="scientific">Solanum tuberosum</name>
    <name type="common">Potato</name>
    <dbReference type="NCBI Taxonomy" id="4113"/>
    <lineage>
        <taxon>Eukaryota</taxon>
        <taxon>Viridiplantae</taxon>
        <taxon>Streptophyta</taxon>
        <taxon>Embryophyta</taxon>
        <taxon>Tracheophyta</taxon>
        <taxon>Spermatophyta</taxon>
        <taxon>Magnoliopsida</taxon>
        <taxon>eudicotyledons</taxon>
        <taxon>Gunneridae</taxon>
        <taxon>Pentapetalae</taxon>
        <taxon>asterids</taxon>
        <taxon>lamiids</taxon>
        <taxon>Solanales</taxon>
        <taxon>Solanaceae</taxon>
        <taxon>Solanoideae</taxon>
        <taxon>Solaneae</taxon>
        <taxon>Solanum</taxon>
    </lineage>
</organism>
<protein>
    <recommendedName>
        <fullName evidence="4">Polyprotein protein</fullName>
    </recommendedName>
</protein>
<name>M1DRG5_SOLTU</name>
<feature type="region of interest" description="Disordered" evidence="1">
    <location>
        <begin position="1"/>
        <end position="41"/>
    </location>
</feature>
<evidence type="ECO:0000256" key="1">
    <source>
        <dbReference type="SAM" id="MobiDB-lite"/>
    </source>
</evidence>
<evidence type="ECO:0000313" key="2">
    <source>
        <dbReference type="EnsemblPlants" id="PGSC0003DMT400093209"/>
    </source>
</evidence>
<keyword evidence="3" id="KW-1185">Reference proteome</keyword>
<dbReference type="PaxDb" id="4113-PGSC0003DMT400093209"/>
<proteinExistence type="predicted"/>
<dbReference type="HOGENOM" id="CLU_029307_11_1_1"/>
<accession>M1DRG5</accession>
<reference evidence="3" key="1">
    <citation type="journal article" date="2011" name="Nature">
        <title>Genome sequence and analysis of the tuber crop potato.</title>
        <authorList>
            <consortium name="The Potato Genome Sequencing Consortium"/>
        </authorList>
    </citation>
    <scope>NUCLEOTIDE SEQUENCE [LARGE SCALE GENOMIC DNA]</scope>
    <source>
        <strain evidence="3">cv. DM1-3 516 R44</strain>
    </source>
</reference>
<dbReference type="Proteomes" id="UP000011115">
    <property type="component" value="Unassembled WGS sequence"/>
</dbReference>
<reference evidence="2" key="2">
    <citation type="submission" date="2015-06" db="UniProtKB">
        <authorList>
            <consortium name="EnsemblPlants"/>
        </authorList>
    </citation>
    <scope>IDENTIFICATION</scope>
    <source>
        <strain evidence="2">DM1-3 516 R44</strain>
    </source>
</reference>
<dbReference type="InParanoid" id="M1DRG5"/>
<feature type="region of interest" description="Disordered" evidence="1">
    <location>
        <begin position="82"/>
        <end position="112"/>
    </location>
</feature>
<evidence type="ECO:0000313" key="3">
    <source>
        <dbReference type="Proteomes" id="UP000011115"/>
    </source>
</evidence>
<dbReference type="EnsemblPlants" id="PGSC0003DMT400093209">
    <property type="protein sequence ID" value="PGSC0003DMT400093209"/>
    <property type="gene ID" value="PGSC0003DMG400042780"/>
</dbReference>